<dbReference type="InterPro" id="IPR001304">
    <property type="entry name" value="C-type_lectin-like"/>
</dbReference>
<dbReference type="SMART" id="SM00034">
    <property type="entry name" value="CLECT"/>
    <property type="match status" value="1"/>
</dbReference>
<dbReference type="InterPro" id="IPR016187">
    <property type="entry name" value="CTDL_fold"/>
</dbReference>
<feature type="domain" description="C-type lectin" evidence="4">
    <location>
        <begin position="46"/>
        <end position="150"/>
    </location>
</feature>
<comment type="subcellular location">
    <subcellularLocation>
        <location evidence="1">Cell membrane</location>
        <topology evidence="1">Single-pass type II membrane protein</topology>
    </subcellularLocation>
</comment>
<dbReference type="SUPFAM" id="SSF56436">
    <property type="entry name" value="C-type lectin-like"/>
    <property type="match status" value="1"/>
</dbReference>
<reference evidence="6" key="1">
    <citation type="submission" date="2011-10" db="EMBL/GenBank/DDBJ databases">
        <authorList>
            <consortium name="Soft-shell Turtle Genome Consortium"/>
        </authorList>
    </citation>
    <scope>NUCLEOTIDE SEQUENCE [LARGE SCALE GENOMIC DNA]</scope>
    <source>
        <strain evidence="6">Daiwa-1</strain>
    </source>
</reference>
<dbReference type="Proteomes" id="UP000007267">
    <property type="component" value="Unassembled WGS sequence"/>
</dbReference>
<keyword evidence="6" id="KW-1185">Reference proteome</keyword>
<evidence type="ECO:0000259" key="4">
    <source>
        <dbReference type="PROSITE" id="PS50041"/>
    </source>
</evidence>
<dbReference type="GO" id="GO:0030246">
    <property type="term" value="F:carbohydrate binding"/>
    <property type="evidence" value="ECO:0007669"/>
    <property type="project" value="UniProtKB-KW"/>
</dbReference>
<organism evidence="5 6">
    <name type="scientific">Pelodiscus sinensis</name>
    <name type="common">Chinese softshell turtle</name>
    <name type="synonym">Trionyx sinensis</name>
    <dbReference type="NCBI Taxonomy" id="13735"/>
    <lineage>
        <taxon>Eukaryota</taxon>
        <taxon>Metazoa</taxon>
        <taxon>Chordata</taxon>
        <taxon>Craniata</taxon>
        <taxon>Vertebrata</taxon>
        <taxon>Euteleostomi</taxon>
        <taxon>Archelosauria</taxon>
        <taxon>Testudinata</taxon>
        <taxon>Testudines</taxon>
        <taxon>Cryptodira</taxon>
        <taxon>Trionychia</taxon>
        <taxon>Trionychidae</taxon>
        <taxon>Pelodiscus</taxon>
    </lineage>
</organism>
<reference evidence="5" key="4">
    <citation type="submission" date="2025-09" db="UniProtKB">
        <authorList>
            <consortium name="Ensembl"/>
        </authorList>
    </citation>
    <scope>IDENTIFICATION</scope>
</reference>
<feature type="chain" id="PRO_5045349410" description="C-type lectin domain-containing protein" evidence="3">
    <location>
        <begin position="20"/>
        <end position="152"/>
    </location>
</feature>
<evidence type="ECO:0000313" key="5">
    <source>
        <dbReference type="Ensembl" id="ENSPSIP00000002642.1"/>
    </source>
</evidence>
<reference evidence="5" key="3">
    <citation type="submission" date="2025-08" db="UniProtKB">
        <authorList>
            <consortium name="Ensembl"/>
        </authorList>
    </citation>
    <scope>IDENTIFICATION</scope>
</reference>
<keyword evidence="3" id="KW-0732">Signal</keyword>
<dbReference type="Ensembl" id="ENSPSIT00000002651.1">
    <property type="protein sequence ID" value="ENSPSIP00000002642.1"/>
    <property type="gene ID" value="ENSPSIG00000002585.1"/>
</dbReference>
<evidence type="ECO:0000256" key="3">
    <source>
        <dbReference type="SAM" id="SignalP"/>
    </source>
</evidence>
<sequence>MYVLLSSLVIALTIALAESERMVLPQGDFSPPQRAPVTCSGVWVSFQGKCFYFSEAEGNWTYSRSNCSALGASLAAIDTPQEMAFMLRYGGLSDHWIGLQGEEDQPRRWVNGTEFNNWFKIGGGGECVYLKEGIAISSSRCSMERRWICSAP</sequence>
<dbReference type="GO" id="GO:0005886">
    <property type="term" value="C:plasma membrane"/>
    <property type="evidence" value="ECO:0007669"/>
    <property type="project" value="UniProtKB-SubCell"/>
</dbReference>
<dbReference type="eggNOG" id="KOG4297">
    <property type="taxonomic scope" value="Eukaryota"/>
</dbReference>
<dbReference type="HOGENOM" id="CLU_049894_8_4_1"/>
<dbReference type="Gene3D" id="3.10.100.10">
    <property type="entry name" value="Mannose-Binding Protein A, subunit A"/>
    <property type="match status" value="1"/>
</dbReference>
<keyword evidence="2" id="KW-0430">Lectin</keyword>
<proteinExistence type="predicted"/>
<protein>
    <recommendedName>
        <fullName evidence="4">C-type lectin domain-containing protein</fullName>
    </recommendedName>
</protein>
<evidence type="ECO:0000256" key="2">
    <source>
        <dbReference type="ARBA" id="ARBA00022734"/>
    </source>
</evidence>
<dbReference type="PANTHER" id="PTHR45710">
    <property type="entry name" value="C-TYPE LECTIN DOMAIN-CONTAINING PROTEIN 180"/>
    <property type="match status" value="1"/>
</dbReference>
<name>K7F3N2_PELSI</name>
<evidence type="ECO:0000313" key="6">
    <source>
        <dbReference type="Proteomes" id="UP000007267"/>
    </source>
</evidence>
<dbReference type="OMA" id="RRWICSA"/>
<accession>K7F3N2</accession>
<dbReference type="InterPro" id="IPR050828">
    <property type="entry name" value="C-type_lectin/matrix_domain"/>
</dbReference>
<dbReference type="GeneTree" id="ENSGT00940000162705"/>
<dbReference type="PROSITE" id="PS50041">
    <property type="entry name" value="C_TYPE_LECTIN_2"/>
    <property type="match status" value="1"/>
</dbReference>
<dbReference type="AlphaFoldDB" id="K7F3N2"/>
<reference evidence="6" key="2">
    <citation type="journal article" date="2013" name="Nat. Genet.">
        <title>The draft genomes of soft-shell turtle and green sea turtle yield insights into the development and evolution of the turtle-specific body plan.</title>
        <authorList>
            <person name="Wang Z."/>
            <person name="Pascual-Anaya J."/>
            <person name="Zadissa A."/>
            <person name="Li W."/>
            <person name="Niimura Y."/>
            <person name="Huang Z."/>
            <person name="Li C."/>
            <person name="White S."/>
            <person name="Xiong Z."/>
            <person name="Fang D."/>
            <person name="Wang B."/>
            <person name="Ming Y."/>
            <person name="Chen Y."/>
            <person name="Zheng Y."/>
            <person name="Kuraku S."/>
            <person name="Pignatelli M."/>
            <person name="Herrero J."/>
            <person name="Beal K."/>
            <person name="Nozawa M."/>
            <person name="Li Q."/>
            <person name="Wang J."/>
            <person name="Zhang H."/>
            <person name="Yu L."/>
            <person name="Shigenobu S."/>
            <person name="Wang J."/>
            <person name="Liu J."/>
            <person name="Flicek P."/>
            <person name="Searle S."/>
            <person name="Wang J."/>
            <person name="Kuratani S."/>
            <person name="Yin Y."/>
            <person name="Aken B."/>
            <person name="Zhang G."/>
            <person name="Irie N."/>
        </authorList>
    </citation>
    <scope>NUCLEOTIDE SEQUENCE [LARGE SCALE GENOMIC DNA]</scope>
    <source>
        <strain evidence="6">Daiwa-1</strain>
    </source>
</reference>
<dbReference type="InterPro" id="IPR033992">
    <property type="entry name" value="NKR-like_CTLD"/>
</dbReference>
<dbReference type="InterPro" id="IPR016186">
    <property type="entry name" value="C-type_lectin-like/link_sf"/>
</dbReference>
<evidence type="ECO:0000256" key="1">
    <source>
        <dbReference type="ARBA" id="ARBA00004401"/>
    </source>
</evidence>
<dbReference type="Pfam" id="PF00059">
    <property type="entry name" value="Lectin_C"/>
    <property type="match status" value="1"/>
</dbReference>
<dbReference type="PANTHER" id="PTHR45710:SF35">
    <property type="entry name" value="C-TYPE LECTIN DOMAIN FAMILY 2 MEMBER D"/>
    <property type="match status" value="1"/>
</dbReference>
<dbReference type="CDD" id="cd03593">
    <property type="entry name" value="CLECT_NK_receptors_like"/>
    <property type="match status" value="1"/>
</dbReference>
<feature type="signal peptide" evidence="3">
    <location>
        <begin position="1"/>
        <end position="19"/>
    </location>
</feature>
<dbReference type="EMBL" id="AGCU01140097">
    <property type="status" value="NOT_ANNOTATED_CDS"/>
    <property type="molecule type" value="Genomic_DNA"/>
</dbReference>